<dbReference type="EMBL" id="QJPH01000259">
    <property type="protein sequence ID" value="PZN81695.1"/>
    <property type="molecule type" value="Genomic_DNA"/>
</dbReference>
<comment type="caution">
    <text evidence="2">The sequence shown here is derived from an EMBL/GenBank/DDBJ whole genome shotgun (WGS) entry which is preliminary data.</text>
</comment>
<gene>
    <name evidence="2" type="ORF">DM484_07850</name>
</gene>
<dbReference type="PANTHER" id="PTHR43162">
    <property type="match status" value="1"/>
</dbReference>
<dbReference type="Proteomes" id="UP000249396">
    <property type="component" value="Unassembled WGS sequence"/>
</dbReference>
<dbReference type="InterPro" id="IPR036291">
    <property type="entry name" value="NAD(P)-bd_dom_sf"/>
</dbReference>
<reference evidence="2 3" key="1">
    <citation type="journal article" date="2018" name="Aquat. Microb. Ecol.">
        <title>Gammaproteobacterial methanotrophs dominate.</title>
        <authorList>
            <person name="Rissanen A.J."/>
            <person name="Saarenheimo J."/>
            <person name="Tiirola M."/>
            <person name="Peura S."/>
            <person name="Aalto S.L."/>
            <person name="Karvinen A."/>
            <person name="Nykanen H."/>
        </authorList>
    </citation>
    <scope>NUCLEOTIDE SEQUENCE [LARGE SCALE GENOMIC DNA]</scope>
    <source>
        <strain evidence="2">AMbin10</strain>
    </source>
</reference>
<evidence type="ECO:0000313" key="3">
    <source>
        <dbReference type="Proteomes" id="UP000249396"/>
    </source>
</evidence>
<dbReference type="InterPro" id="IPR016040">
    <property type="entry name" value="NAD(P)-bd_dom"/>
</dbReference>
<dbReference type="AlphaFoldDB" id="A0A2W4RCA5"/>
<dbReference type="PANTHER" id="PTHR43162:SF1">
    <property type="entry name" value="PRESTALK A DIFFERENTIATION PROTEIN A"/>
    <property type="match status" value="1"/>
</dbReference>
<feature type="domain" description="NAD(P)-binding" evidence="1">
    <location>
        <begin position="10"/>
        <end position="149"/>
    </location>
</feature>
<proteinExistence type="predicted"/>
<sequence length="288" mass="30774">MQNDKTLVIGATGSIGAPLVQYLLEKGGKVKAATRRVEAYPTLPNVEAVYFDYDDPATIAPALSGVNRVFMLAAPTDPDADQSLGRVIELAGASGVERIVLVTSLRIKAPRDAGGFLWGEKALQESGIAYTILRPGWFMQSFSSGFILAMIKQRNVLSLPAGQGRIGLIDARDIAACAACALTEPGHHGQTYLLTGGETLGLLEIAQTIAEVRGHPLPYADVNMEELQQIVAEGEGYPGPIEHMTPFFNAVRDGIWDVSFDTVAKLTGCPPISFAQFAKEQAAVWSCV</sequence>
<evidence type="ECO:0000313" key="2">
    <source>
        <dbReference type="EMBL" id="PZN81695.1"/>
    </source>
</evidence>
<dbReference type="SUPFAM" id="SSF51735">
    <property type="entry name" value="NAD(P)-binding Rossmann-fold domains"/>
    <property type="match status" value="1"/>
</dbReference>
<dbReference type="Pfam" id="PF13460">
    <property type="entry name" value="NAD_binding_10"/>
    <property type="match status" value="1"/>
</dbReference>
<protein>
    <recommendedName>
        <fullName evidence="1">NAD(P)-binding domain-containing protein</fullName>
    </recommendedName>
</protein>
<name>A0A2W4RCA5_9GAMM</name>
<accession>A0A2W4RCA5</accession>
<dbReference type="InterPro" id="IPR051604">
    <property type="entry name" value="Ergot_Alk_Oxidoreductase"/>
</dbReference>
<dbReference type="Gene3D" id="3.40.50.720">
    <property type="entry name" value="NAD(P)-binding Rossmann-like Domain"/>
    <property type="match status" value="1"/>
</dbReference>
<dbReference type="Gene3D" id="3.90.25.10">
    <property type="entry name" value="UDP-galactose 4-epimerase, domain 1"/>
    <property type="match status" value="1"/>
</dbReference>
<evidence type="ECO:0000259" key="1">
    <source>
        <dbReference type="Pfam" id="PF13460"/>
    </source>
</evidence>
<organism evidence="2 3">
    <name type="scientific">Candidatus Methylumidiphilus alinenensis</name>
    <dbReference type="NCBI Taxonomy" id="2202197"/>
    <lineage>
        <taxon>Bacteria</taxon>
        <taxon>Pseudomonadati</taxon>
        <taxon>Pseudomonadota</taxon>
        <taxon>Gammaproteobacteria</taxon>
        <taxon>Methylococcales</taxon>
        <taxon>Candidatus Methylumidiphilus</taxon>
    </lineage>
</organism>